<reference evidence="1 2" key="1">
    <citation type="journal article" date="2016" name="DNA Res.">
        <title>Genome sequence of Aspergillus luchuensis NBRC 4314.</title>
        <authorList>
            <person name="Yamada O."/>
            <person name="Machida M."/>
            <person name="Hosoyama A."/>
            <person name="Goto M."/>
            <person name="Takahashi T."/>
            <person name="Futagami T."/>
            <person name="Yamagata Y."/>
            <person name="Takeuchi M."/>
            <person name="Kobayashi T."/>
            <person name="Koike H."/>
            <person name="Abe K."/>
            <person name="Asai K."/>
            <person name="Arita M."/>
            <person name="Fujita N."/>
            <person name="Fukuda K."/>
            <person name="Higa K."/>
            <person name="Horikawa H."/>
            <person name="Ishikawa T."/>
            <person name="Jinno K."/>
            <person name="Kato Y."/>
            <person name="Kirimura K."/>
            <person name="Mizutani O."/>
            <person name="Nakasone K."/>
            <person name="Sano M."/>
            <person name="Shiraishi Y."/>
            <person name="Tsukahara M."/>
            <person name="Gomi K."/>
        </authorList>
    </citation>
    <scope>NUCLEOTIDE SEQUENCE [LARGE SCALE GENOMIC DNA]</scope>
    <source>
        <strain evidence="1 2">RIB 2604</strain>
    </source>
</reference>
<dbReference type="AlphaFoldDB" id="A0A146FQF0"/>
<gene>
    <name evidence="1" type="ORF">RIB2604_02300830</name>
</gene>
<name>A0A146FQF0_ASPKA</name>
<evidence type="ECO:0000313" key="2">
    <source>
        <dbReference type="Proteomes" id="UP000075230"/>
    </source>
</evidence>
<dbReference type="EMBL" id="BCWF01000023">
    <property type="protein sequence ID" value="GAT27727.1"/>
    <property type="molecule type" value="Genomic_DNA"/>
</dbReference>
<accession>A0A146FQF0</accession>
<dbReference type="Proteomes" id="UP000075230">
    <property type="component" value="Unassembled WGS sequence"/>
</dbReference>
<sequence length="119" mass="13422">MTESHLDDMEAEAFELPTNITTIPQTPVHSYIQETLAAILDEMSSPEGQPSITLRQRGKKDADIHHLQMARQRWERSLEIQYDLWSPFIAPSNEDIAVALRVLAAIAEAVQEGLVISKR</sequence>
<reference evidence="2" key="2">
    <citation type="submission" date="2016-02" db="EMBL/GenBank/DDBJ databases">
        <title>Genome sequencing of Aspergillus luchuensis NBRC 4314.</title>
        <authorList>
            <person name="Yamada O."/>
        </authorList>
    </citation>
    <scope>NUCLEOTIDE SEQUENCE [LARGE SCALE GENOMIC DNA]</scope>
    <source>
        <strain evidence="2">RIB 2604</strain>
    </source>
</reference>
<proteinExistence type="predicted"/>
<evidence type="ECO:0000313" key="1">
    <source>
        <dbReference type="EMBL" id="GAT27727.1"/>
    </source>
</evidence>
<dbReference type="VEuPathDB" id="FungiDB:ASPFODRAFT_701157"/>
<comment type="caution">
    <text evidence="1">The sequence shown here is derived from an EMBL/GenBank/DDBJ whole genome shotgun (WGS) entry which is preliminary data.</text>
</comment>
<protein>
    <submittedName>
        <fullName evidence="1">Meiotic recombination protein Spo11</fullName>
    </submittedName>
</protein>
<organism evidence="1 2">
    <name type="scientific">Aspergillus kawachii</name>
    <name type="common">White koji mold</name>
    <name type="synonym">Aspergillus awamori var. kawachi</name>
    <dbReference type="NCBI Taxonomy" id="1069201"/>
    <lineage>
        <taxon>Eukaryota</taxon>
        <taxon>Fungi</taxon>
        <taxon>Dikarya</taxon>
        <taxon>Ascomycota</taxon>
        <taxon>Pezizomycotina</taxon>
        <taxon>Eurotiomycetes</taxon>
        <taxon>Eurotiomycetidae</taxon>
        <taxon>Eurotiales</taxon>
        <taxon>Aspergillaceae</taxon>
        <taxon>Aspergillus</taxon>
        <taxon>Aspergillus subgen. Circumdati</taxon>
    </lineage>
</organism>